<keyword evidence="6" id="KW-1185">Reference proteome</keyword>
<evidence type="ECO:0000313" key="5">
    <source>
        <dbReference type="EMBL" id="KAK6349397.1"/>
    </source>
</evidence>
<dbReference type="PROSITE" id="PS51635">
    <property type="entry name" value="PNPLA"/>
    <property type="match status" value="1"/>
</dbReference>
<dbReference type="GO" id="GO:0047499">
    <property type="term" value="F:calcium-independent phospholipase A2 activity"/>
    <property type="evidence" value="ECO:0007669"/>
    <property type="project" value="TreeGrafter"/>
</dbReference>
<name>A0AAV9UV93_9PEZI</name>
<protein>
    <recommendedName>
        <fullName evidence="4">PNPLA domain-containing protein</fullName>
    </recommendedName>
</protein>
<comment type="caution">
    <text evidence="5">The sequence shown here is derived from an EMBL/GenBank/DDBJ whole genome shotgun (WGS) entry which is preliminary data.</text>
</comment>
<reference evidence="5 6" key="1">
    <citation type="submission" date="2019-10" db="EMBL/GenBank/DDBJ databases">
        <authorList>
            <person name="Palmer J.M."/>
        </authorList>
    </citation>
    <scope>NUCLEOTIDE SEQUENCE [LARGE SCALE GENOMIC DNA]</scope>
    <source>
        <strain evidence="5 6">TWF696</strain>
    </source>
</reference>
<evidence type="ECO:0000256" key="2">
    <source>
        <dbReference type="PROSITE-ProRule" id="PRU01161"/>
    </source>
</evidence>
<feature type="compositionally biased region" description="Polar residues" evidence="3">
    <location>
        <begin position="29"/>
        <end position="47"/>
    </location>
</feature>
<evidence type="ECO:0000256" key="3">
    <source>
        <dbReference type="SAM" id="MobiDB-lite"/>
    </source>
</evidence>
<dbReference type="Gene3D" id="3.40.1090.10">
    <property type="entry name" value="Cytosolic phospholipase A2 catalytic domain"/>
    <property type="match status" value="1"/>
</dbReference>
<keyword evidence="1" id="KW-0443">Lipid metabolism</keyword>
<dbReference type="GO" id="GO:0019369">
    <property type="term" value="P:arachidonate metabolic process"/>
    <property type="evidence" value="ECO:0007669"/>
    <property type="project" value="TreeGrafter"/>
</dbReference>
<feature type="compositionally biased region" description="Basic and acidic residues" evidence="3">
    <location>
        <begin position="120"/>
        <end position="130"/>
    </location>
</feature>
<feature type="region of interest" description="Disordered" evidence="3">
    <location>
        <begin position="724"/>
        <end position="767"/>
    </location>
</feature>
<sequence length="767" mass="84868">MAGNLNHPAGAAGFIPPYPVTPPATPGPSQSGYFQPAGVSSTTSASQIPPPRPPKLPNTPSGTAVAQPNGKSPLPPLPPRASPHQNVHPDRPAPPPKAHHNPSSSLPRLPYIPQPSDDQPPCRKSDEHSQRWQSPAQMPQPPSSFIPPKVENMPPPPPPKQPAVQNVVYNTPEFQASQAGIPSDGQVNGEARRTKPRSDSKTVKGKAHLGEMERMRRTKNATRSRLRILSLDGGGIRGYSTLLLLEALMHAIFLEIHGREPRRGEDVTKPCEVFDLIGGTGTGGLIAIMLGRLRMSVQTCKDVYTRMTRYVFETDKRFAGIPYGETLYKASKLERAIRTVVHERTKHDHLDLNMEINSDDEDWDLEPGGGLYDDEEKELERRMSMMGRTDSIREIAEASRIASADDRRRLRYGNAEALMHDKRKGRCKTMVTAVYRGSSDNSTPAIFRTYSSGVESMSYPDCRIWQAGRATCATLAAFKPIRINQDVFLDEGTGRYNPTPTVLEEACVNEWPGREVGLVVSLGTGKRPQGAQKGDNKPQWWENLGTSLDQFTQARRRLMTKIDYCETTHLHVLNEELSKYGISKNRYFRFNVDTGVGEVAMNEWSRLSEVSTATRVYLSGKEVSAGMKECARRMAKLTRDKWKKKIAADGGIMADEKKGVLTGLDEVKMEATAMGSVPTVYYEMPGDVPSQPGPMGSLMSPPPREQRQEDMDLQNQHLEQMFGGKQNQEPVEMPAAPRVPAIRITPPSVKRQTGRSSNIELPANIPE</sequence>
<feature type="compositionally biased region" description="Low complexity" evidence="3">
    <location>
        <begin position="689"/>
        <end position="699"/>
    </location>
</feature>
<dbReference type="InterPro" id="IPR002641">
    <property type="entry name" value="PNPLA_dom"/>
</dbReference>
<dbReference type="AlphaFoldDB" id="A0AAV9UV93"/>
<feature type="short sequence motif" description="GXGXXG" evidence="2">
    <location>
        <begin position="233"/>
        <end position="238"/>
    </location>
</feature>
<accession>A0AAV9UV93</accession>
<feature type="domain" description="PNPLA" evidence="4">
    <location>
        <begin position="229"/>
        <end position="505"/>
    </location>
</feature>
<dbReference type="Proteomes" id="UP001375240">
    <property type="component" value="Unassembled WGS sequence"/>
</dbReference>
<dbReference type="GO" id="GO:0046486">
    <property type="term" value="P:glycerolipid metabolic process"/>
    <property type="evidence" value="ECO:0007669"/>
    <property type="project" value="UniProtKB-ARBA"/>
</dbReference>
<gene>
    <name evidence="5" type="ORF">TWF696_005684</name>
</gene>
<dbReference type="Pfam" id="PF01734">
    <property type="entry name" value="Patatin"/>
    <property type="match status" value="1"/>
</dbReference>
<organism evidence="5 6">
    <name type="scientific">Orbilia brochopaga</name>
    <dbReference type="NCBI Taxonomy" id="3140254"/>
    <lineage>
        <taxon>Eukaryota</taxon>
        <taxon>Fungi</taxon>
        <taxon>Dikarya</taxon>
        <taxon>Ascomycota</taxon>
        <taxon>Pezizomycotina</taxon>
        <taxon>Orbiliomycetes</taxon>
        <taxon>Orbiliales</taxon>
        <taxon>Orbiliaceae</taxon>
        <taxon>Orbilia</taxon>
    </lineage>
</organism>
<feature type="region of interest" description="Disordered" evidence="3">
    <location>
        <begin position="176"/>
        <end position="206"/>
    </location>
</feature>
<dbReference type="EMBL" id="JAVHNQ010000004">
    <property type="protein sequence ID" value="KAK6349397.1"/>
    <property type="molecule type" value="Genomic_DNA"/>
</dbReference>
<feature type="compositionally biased region" description="Basic and acidic residues" evidence="3">
    <location>
        <begin position="190"/>
        <end position="206"/>
    </location>
</feature>
<feature type="region of interest" description="Disordered" evidence="3">
    <location>
        <begin position="1"/>
        <end position="164"/>
    </location>
</feature>
<feature type="compositionally biased region" description="Pro residues" evidence="3">
    <location>
        <begin position="16"/>
        <end position="26"/>
    </location>
</feature>
<proteinExistence type="predicted"/>
<evidence type="ECO:0000313" key="6">
    <source>
        <dbReference type="Proteomes" id="UP001375240"/>
    </source>
</evidence>
<feature type="compositionally biased region" description="Polar residues" evidence="3">
    <location>
        <begin position="61"/>
        <end position="70"/>
    </location>
</feature>
<dbReference type="SUPFAM" id="SSF52151">
    <property type="entry name" value="FabD/lysophospholipase-like"/>
    <property type="match status" value="1"/>
</dbReference>
<comment type="caution">
    <text evidence="2">Lacks conserved residue(s) required for the propagation of feature annotation.</text>
</comment>
<evidence type="ECO:0000256" key="1">
    <source>
        <dbReference type="ARBA" id="ARBA00023098"/>
    </source>
</evidence>
<dbReference type="InterPro" id="IPR016035">
    <property type="entry name" value="Acyl_Trfase/lysoPLipase"/>
</dbReference>
<feature type="region of interest" description="Disordered" evidence="3">
    <location>
        <begin position="689"/>
        <end position="709"/>
    </location>
</feature>
<evidence type="ECO:0000259" key="4">
    <source>
        <dbReference type="PROSITE" id="PS51635"/>
    </source>
</evidence>
<feature type="compositionally biased region" description="Pro residues" evidence="3">
    <location>
        <begin position="48"/>
        <end position="57"/>
    </location>
</feature>
<feature type="compositionally biased region" description="Polar residues" evidence="3">
    <location>
        <begin position="750"/>
        <end position="759"/>
    </location>
</feature>
<dbReference type="GO" id="GO:0016020">
    <property type="term" value="C:membrane"/>
    <property type="evidence" value="ECO:0007669"/>
    <property type="project" value="TreeGrafter"/>
</dbReference>
<dbReference type="PANTHER" id="PTHR24185">
    <property type="entry name" value="CALCIUM-INDEPENDENT PHOSPHOLIPASE A2-GAMMA"/>
    <property type="match status" value="1"/>
</dbReference>
<dbReference type="PANTHER" id="PTHR24185:SF4">
    <property type="entry name" value="SERINE HYDROLASE, PUTATIVE (AFU_ORTHOLOGUE AFUA_2G07870)-RELATED"/>
    <property type="match status" value="1"/>
</dbReference>